<dbReference type="OrthoDB" id="8053568at2759"/>
<comment type="caution">
    <text evidence="1">The sequence shown here is derived from an EMBL/GenBank/DDBJ whole genome shotgun (WGS) entry which is preliminary data.</text>
</comment>
<dbReference type="Proteomes" id="UP000499080">
    <property type="component" value="Unassembled WGS sequence"/>
</dbReference>
<name>A0A4Y2GWM7_ARAVE</name>
<dbReference type="AlphaFoldDB" id="A0A4Y2GWM7"/>
<evidence type="ECO:0000313" key="2">
    <source>
        <dbReference type="Proteomes" id="UP000499080"/>
    </source>
</evidence>
<proteinExistence type="predicted"/>
<sequence length="85" mass="9663">MQELENSSGKEQTMAVWSILKDWGLLEEAQILCSDANSSNIGRINSEIAFLKQYADREIAYFPAQHQMYEKVLRSVFGDEVTSSD</sequence>
<evidence type="ECO:0000313" key="1">
    <source>
        <dbReference type="EMBL" id="GBM57269.1"/>
    </source>
</evidence>
<dbReference type="EMBL" id="BGPR01001586">
    <property type="protein sequence ID" value="GBM57269.1"/>
    <property type="molecule type" value="Genomic_DNA"/>
</dbReference>
<reference evidence="1 2" key="1">
    <citation type="journal article" date="2019" name="Sci. Rep.">
        <title>Orb-weaving spider Araneus ventricosus genome elucidates the spidroin gene catalogue.</title>
        <authorList>
            <person name="Kono N."/>
            <person name="Nakamura H."/>
            <person name="Ohtoshi R."/>
            <person name="Moran D.A.P."/>
            <person name="Shinohara A."/>
            <person name="Yoshida Y."/>
            <person name="Fujiwara M."/>
            <person name="Mori M."/>
            <person name="Tomita M."/>
            <person name="Arakawa K."/>
        </authorList>
    </citation>
    <scope>NUCLEOTIDE SEQUENCE [LARGE SCALE GENOMIC DNA]</scope>
</reference>
<accession>A0A4Y2GWM7</accession>
<keyword evidence="2" id="KW-1185">Reference proteome</keyword>
<protein>
    <submittedName>
        <fullName evidence="1">Uncharacterized protein</fullName>
    </submittedName>
</protein>
<organism evidence="1 2">
    <name type="scientific">Araneus ventricosus</name>
    <name type="common">Orbweaver spider</name>
    <name type="synonym">Epeira ventricosa</name>
    <dbReference type="NCBI Taxonomy" id="182803"/>
    <lineage>
        <taxon>Eukaryota</taxon>
        <taxon>Metazoa</taxon>
        <taxon>Ecdysozoa</taxon>
        <taxon>Arthropoda</taxon>
        <taxon>Chelicerata</taxon>
        <taxon>Arachnida</taxon>
        <taxon>Araneae</taxon>
        <taxon>Araneomorphae</taxon>
        <taxon>Entelegynae</taxon>
        <taxon>Araneoidea</taxon>
        <taxon>Araneidae</taxon>
        <taxon>Araneus</taxon>
    </lineage>
</organism>
<gene>
    <name evidence="1" type="ORF">AVEN_58583_1</name>
</gene>